<keyword evidence="3" id="KW-0548">Nucleotidyltransferase</keyword>
<evidence type="ECO:0000256" key="3">
    <source>
        <dbReference type="ARBA" id="ARBA00022695"/>
    </source>
</evidence>
<dbReference type="InterPro" id="IPR007094">
    <property type="entry name" value="RNA-dir_pol_PSvirus"/>
</dbReference>
<feature type="domain" description="RdRp catalytic" evidence="7">
    <location>
        <begin position="707"/>
        <end position="826"/>
    </location>
</feature>
<keyword evidence="5" id="KW-0547">Nucleotide-binding</keyword>
<evidence type="ECO:0000256" key="4">
    <source>
        <dbReference type="ARBA" id="ARBA00022801"/>
    </source>
</evidence>
<dbReference type="Pfam" id="PF00978">
    <property type="entry name" value="RdRP_2"/>
    <property type="match status" value="1"/>
</dbReference>
<dbReference type="InterPro" id="IPR043502">
    <property type="entry name" value="DNA/RNA_pol_sf"/>
</dbReference>
<dbReference type="PROSITE" id="PS50507">
    <property type="entry name" value="RDRP_SSRNA_POS"/>
    <property type="match status" value="1"/>
</dbReference>
<accession>A0A890V2K1</accession>
<keyword evidence="6" id="KW-0693">Viral RNA replication</keyword>
<dbReference type="GO" id="GO:0003968">
    <property type="term" value="F:RNA-directed RNA polymerase activity"/>
    <property type="evidence" value="ECO:0007669"/>
    <property type="project" value="UniProtKB-KW"/>
</dbReference>
<evidence type="ECO:0000259" key="7">
    <source>
        <dbReference type="PROSITE" id="PS50507"/>
    </source>
</evidence>
<evidence type="ECO:0000313" key="8">
    <source>
        <dbReference type="EMBL" id="QRI44276.1"/>
    </source>
</evidence>
<dbReference type="CDD" id="cd18809">
    <property type="entry name" value="SF1_C_RecD"/>
    <property type="match status" value="1"/>
</dbReference>
<evidence type="ECO:0000256" key="5">
    <source>
        <dbReference type="ARBA" id="ARBA00022840"/>
    </source>
</evidence>
<dbReference type="InterPro" id="IPR001788">
    <property type="entry name" value="RNA-dep_RNA_pol_alsuvir"/>
</dbReference>
<dbReference type="EMBL" id="MW346739">
    <property type="protein sequence ID" value="QRI44276.1"/>
    <property type="molecule type" value="Genomic_RNA"/>
</dbReference>
<evidence type="ECO:0000256" key="2">
    <source>
        <dbReference type="ARBA" id="ARBA00022679"/>
    </source>
</evidence>
<dbReference type="GO" id="GO:0016787">
    <property type="term" value="F:hydrolase activity"/>
    <property type="evidence" value="ECO:0007669"/>
    <property type="project" value="UniProtKB-KW"/>
</dbReference>
<dbReference type="GO" id="GO:0039694">
    <property type="term" value="P:viral RNA genome replication"/>
    <property type="evidence" value="ECO:0007669"/>
    <property type="project" value="InterPro"/>
</dbReference>
<keyword evidence="5" id="KW-0067">ATP-binding</keyword>
<dbReference type="GO" id="GO:0003723">
    <property type="term" value="F:RNA binding"/>
    <property type="evidence" value="ECO:0007669"/>
    <property type="project" value="InterPro"/>
</dbReference>
<name>A0A890V2K1_9VIRU</name>
<dbReference type="GO" id="GO:0006351">
    <property type="term" value="P:DNA-templated transcription"/>
    <property type="evidence" value="ECO:0007669"/>
    <property type="project" value="InterPro"/>
</dbReference>
<proteinExistence type="predicted"/>
<keyword evidence="2" id="KW-0808">Transferase</keyword>
<protein>
    <recommendedName>
        <fullName evidence="7">RdRp catalytic domain-containing protein</fullName>
    </recommendedName>
</protein>
<sequence length="952" mass="108419">MDNVIVRCDASRSGSGELYCITRLGNTSDKAVDIQNFVNNMDFEKLNKGKCDCRLLEDYIFQENPFFNNVIKVNVSDADYAQYLADWESDPCVPIKLDVQKYLKNIGMVFPCCNGVAGCSKTTSFIKNMGVCKKCALIISPYNTHKYAKTFGLALKFLLSDNAKHIRYIFVDEIFTFDARYLVLLQNILYVHLPNAKIYTGGDYKQTTSPDYSGSYIPITLDDENVSYHLGTHRSPQDVVKYCAAYVGGGYQSTSKINESIKIIDSDVDPMPDDYLNYICLHREDCDYYTKSLKGKHVYTVKTAQGNTFEKAVLILPTDISLAYNQAYLYTALTRHTTELVIYGTKQQTERVFSILGTAIERALEAVDIVPITTTVVEKEEIITYPHVEPVLQNYHLTKEDVEGVLAKIFIPTNDPYAPHIDARFNILADLKDGQPLKFSTKLEAAVNNYVTIRGRRIGNRFFNKIYHPKDHATAIRGMLKRYAENNVKLDKGFVGKLITAYLSLVDEDKLKKVKDVGISVDDMWYYTTEYLRNLQLKFPNKDAEIYDILSHDDVELLKDVILENGKIVATDVLKEKLDKTGVTVDQIDAFIKRLNAMLTDPDAFLKYKDIEAEWDDTHHTFVQFHMKRQPKEVRTNGYDGIFKAGQGVSAWSKMYNVMISGMVRYFSDIMNSIDKDFVQNSYNMSDKDLSNKFKKCVGHTIRNRNIKKFANDFSEFDSAQDEISILAFAAFLSMLGFNEKCIKLYVNLRLKWVMALRGSSLQHDTITTLKGVFKKHSGEPATLCGNTWFNRAVTCLCVTFLNPYICAFKGDDSLIVADSVTVVRSGVDYLWKLLGYKFKVSFLNYPEYIANIITPEGFFPDLVRRASRVISKIYNDKVDWAELRRSTADSLAVINNGYSEVGFDFVVAHYAEVGITITKDDCKVLHKFLVDVSSNDDYYPSHVDSFHQPVY</sequence>
<reference evidence="8" key="1">
    <citation type="submission" date="2020-11" db="EMBL/GenBank/DDBJ databases">
        <title>Viral genomes from river ports along the Yangtze River in China.</title>
        <authorList>
            <person name="Lu J."/>
            <person name="Shen Q."/>
            <person name="Yang S."/>
            <person name="Zhang W."/>
        </authorList>
    </citation>
    <scope>NUCLEOTIDE SEQUENCE</scope>
    <source>
        <strain evidence="8">1aq-RDRP-6</strain>
    </source>
</reference>
<keyword evidence="1" id="KW-0696">RNA-directed RNA polymerase</keyword>
<dbReference type="InterPro" id="IPR027351">
    <property type="entry name" value="(+)RNA_virus_helicase_core_dom"/>
</dbReference>
<evidence type="ECO:0000256" key="6">
    <source>
        <dbReference type="ARBA" id="ARBA00022953"/>
    </source>
</evidence>
<organism evidence="8">
    <name type="scientific">Hepeviridae sp</name>
    <dbReference type="NCBI Taxonomy" id="2715178"/>
    <lineage>
        <taxon>Viruses</taxon>
        <taxon>Riboviria</taxon>
        <taxon>Orthornavirae</taxon>
        <taxon>Kitrinoviricota</taxon>
        <taxon>Alsuviricetes</taxon>
        <taxon>Hepelivirales</taxon>
        <taxon>Hepeviridae</taxon>
    </lineage>
</organism>
<dbReference type="Gene3D" id="3.40.50.300">
    <property type="entry name" value="P-loop containing nucleotide triphosphate hydrolases"/>
    <property type="match status" value="1"/>
</dbReference>
<dbReference type="SUPFAM" id="SSF56672">
    <property type="entry name" value="DNA/RNA polymerases"/>
    <property type="match status" value="1"/>
</dbReference>
<dbReference type="Pfam" id="PF01443">
    <property type="entry name" value="Viral_helicase1"/>
    <property type="match status" value="1"/>
</dbReference>
<dbReference type="GO" id="GO:0005524">
    <property type="term" value="F:ATP binding"/>
    <property type="evidence" value="ECO:0007669"/>
    <property type="project" value="UniProtKB-KW"/>
</dbReference>
<evidence type="ECO:0000256" key="1">
    <source>
        <dbReference type="ARBA" id="ARBA00022484"/>
    </source>
</evidence>
<dbReference type="InterPro" id="IPR027417">
    <property type="entry name" value="P-loop_NTPase"/>
</dbReference>
<dbReference type="SUPFAM" id="SSF52540">
    <property type="entry name" value="P-loop containing nucleoside triphosphate hydrolases"/>
    <property type="match status" value="1"/>
</dbReference>
<keyword evidence="4" id="KW-0378">Hydrolase</keyword>